<keyword evidence="3" id="KW-0949">S-adenosyl-L-methionine</keyword>
<dbReference type="InterPro" id="IPR036390">
    <property type="entry name" value="WH_DNA-bd_sf"/>
</dbReference>
<dbReference type="Gene3D" id="3.40.50.150">
    <property type="entry name" value="Vaccinia Virus protein VP39"/>
    <property type="match status" value="1"/>
</dbReference>
<evidence type="ECO:0000313" key="5">
    <source>
        <dbReference type="EMBL" id="TKX26260.1"/>
    </source>
</evidence>
<dbReference type="InterPro" id="IPR029063">
    <property type="entry name" value="SAM-dependent_MTases_sf"/>
</dbReference>
<dbReference type="InterPro" id="IPR036388">
    <property type="entry name" value="WH-like_DNA-bd_sf"/>
</dbReference>
<reference evidence="5 6" key="1">
    <citation type="submission" date="2018-02" db="EMBL/GenBank/DDBJ databases">
        <title>Draft genome sequences of Elsinoe sp., causing black scab on jojoba.</title>
        <authorList>
            <person name="Stodart B."/>
            <person name="Jeffress S."/>
            <person name="Ash G."/>
            <person name="Arun Chinnappa K."/>
        </authorList>
    </citation>
    <scope>NUCLEOTIDE SEQUENCE [LARGE SCALE GENOMIC DNA]</scope>
    <source>
        <strain evidence="5 6">Hillstone_2</strain>
    </source>
</reference>
<name>A0A4U7B9I7_9PEZI</name>
<dbReference type="AlphaFoldDB" id="A0A4U7B9I7"/>
<dbReference type="SUPFAM" id="SSF46785">
    <property type="entry name" value="Winged helix' DNA-binding domain"/>
    <property type="match status" value="1"/>
</dbReference>
<evidence type="ECO:0000256" key="1">
    <source>
        <dbReference type="ARBA" id="ARBA00022603"/>
    </source>
</evidence>
<organism evidence="5 6">
    <name type="scientific">Elsinoe australis</name>
    <dbReference type="NCBI Taxonomy" id="40998"/>
    <lineage>
        <taxon>Eukaryota</taxon>
        <taxon>Fungi</taxon>
        <taxon>Dikarya</taxon>
        <taxon>Ascomycota</taxon>
        <taxon>Pezizomycotina</taxon>
        <taxon>Dothideomycetes</taxon>
        <taxon>Dothideomycetidae</taxon>
        <taxon>Myriangiales</taxon>
        <taxon>Elsinoaceae</taxon>
        <taxon>Elsinoe</taxon>
    </lineage>
</organism>
<dbReference type="InterPro" id="IPR016461">
    <property type="entry name" value="COMT-like"/>
</dbReference>
<dbReference type="GO" id="GO:0032259">
    <property type="term" value="P:methylation"/>
    <property type="evidence" value="ECO:0007669"/>
    <property type="project" value="UniProtKB-KW"/>
</dbReference>
<dbReference type="PANTHER" id="PTHR43712">
    <property type="entry name" value="PUTATIVE (AFU_ORTHOLOGUE AFUA_4G14580)-RELATED"/>
    <property type="match status" value="1"/>
</dbReference>
<feature type="domain" description="O-methyltransferase C-terminal" evidence="4">
    <location>
        <begin position="193"/>
        <end position="397"/>
    </location>
</feature>
<evidence type="ECO:0000256" key="2">
    <source>
        <dbReference type="ARBA" id="ARBA00022679"/>
    </source>
</evidence>
<accession>A0A4U7B9I7</accession>
<evidence type="ECO:0000256" key="3">
    <source>
        <dbReference type="ARBA" id="ARBA00022691"/>
    </source>
</evidence>
<dbReference type="Proteomes" id="UP000308133">
    <property type="component" value="Unassembled WGS sequence"/>
</dbReference>
<dbReference type="Gene3D" id="1.10.10.10">
    <property type="entry name" value="Winged helix-like DNA-binding domain superfamily/Winged helix DNA-binding domain"/>
    <property type="match status" value="1"/>
</dbReference>
<dbReference type="GO" id="GO:0008171">
    <property type="term" value="F:O-methyltransferase activity"/>
    <property type="evidence" value="ECO:0007669"/>
    <property type="project" value="InterPro"/>
</dbReference>
<evidence type="ECO:0000259" key="4">
    <source>
        <dbReference type="Pfam" id="PF00891"/>
    </source>
</evidence>
<comment type="caution">
    <text evidence="5">The sequence shown here is derived from an EMBL/GenBank/DDBJ whole genome shotgun (WGS) entry which is preliminary data.</text>
</comment>
<proteinExistence type="predicted"/>
<dbReference type="InterPro" id="IPR001077">
    <property type="entry name" value="COMT_C"/>
</dbReference>
<keyword evidence="1 5" id="KW-0489">Methyltransferase</keyword>
<dbReference type="PROSITE" id="PS51683">
    <property type="entry name" value="SAM_OMT_II"/>
    <property type="match status" value="1"/>
</dbReference>
<evidence type="ECO:0000313" key="6">
    <source>
        <dbReference type="Proteomes" id="UP000308133"/>
    </source>
</evidence>
<gene>
    <name evidence="5" type="ORF">C1H76_1613</name>
</gene>
<protein>
    <submittedName>
        <fullName evidence="5">O-methyltransferase-like protein 5</fullName>
    </submittedName>
</protein>
<dbReference type="PANTHER" id="PTHR43712:SF15">
    <property type="entry name" value="MONODICTYPHENONE CLUSTER TRANSCRIPTIONAL COACTIVATOR MDPA"/>
    <property type="match status" value="1"/>
</dbReference>
<dbReference type="EMBL" id="PTQR01000014">
    <property type="protein sequence ID" value="TKX26260.1"/>
    <property type="molecule type" value="Genomic_DNA"/>
</dbReference>
<keyword evidence="2 5" id="KW-0808">Transferase</keyword>
<sequence length="423" mass="47351">MPSFKDMLAPMLETAEILDEYVTTSKESTQDAKTYQAPTNWNDAPPAINEARLHFIQDAKRLLCVAKGPEMAAREYLEYPMQKIACMRVLIDFGVFDAIRKAPAGMVEINELASVCNMNNRASQLARIIERVKHDGILTIPKAGYVSLTDLSQAYASGGIFHSEAKWFVNPVLDSAVTFSRALRELGDDEPNRSNSAFNRAYGTDLPIMQWVNRNPAWSRIFSDLMQSYSKDPRFSIEHVLSAYDWSSVGRGHVVDVGGNAGMVSLAIATRYPQVSFTVQDQEDFSTQDNQIASLGSRIVFQQHDFFKPNPVSGPEIFFMRWILHDWPDSEARRIISSLTCQMGSKTRLLIMDGIAQQQDSSSEEGEALADLDIIMMTTFNGRERTLDQWLTLFRGADPSLKMVGVHRPEGSALSLMVLEKSA</sequence>
<dbReference type="Pfam" id="PF00891">
    <property type="entry name" value="Methyltransf_2"/>
    <property type="match status" value="1"/>
</dbReference>
<dbReference type="SUPFAM" id="SSF53335">
    <property type="entry name" value="S-adenosyl-L-methionine-dependent methyltransferases"/>
    <property type="match status" value="1"/>
</dbReference>